<dbReference type="PANTHER" id="PTHR46580">
    <property type="entry name" value="SENSOR KINASE-RELATED"/>
    <property type="match status" value="1"/>
</dbReference>
<comment type="caution">
    <text evidence="2">The sequence shown here is derived from an EMBL/GenBank/DDBJ whole genome shotgun (WGS) entry which is preliminary data.</text>
</comment>
<dbReference type="EMBL" id="BARV01010765">
    <property type="protein sequence ID" value="GAI15958.1"/>
    <property type="molecule type" value="Genomic_DNA"/>
</dbReference>
<keyword evidence="1" id="KW-0732">Signal</keyword>
<dbReference type="InterPro" id="IPR028994">
    <property type="entry name" value="Integrin_alpha_N"/>
</dbReference>
<dbReference type="AlphaFoldDB" id="X1LA78"/>
<feature type="non-terminal residue" evidence="2">
    <location>
        <position position="1"/>
    </location>
</feature>
<gene>
    <name evidence="2" type="ORF">S06H3_20711</name>
</gene>
<dbReference type="InterPro" id="IPR013517">
    <property type="entry name" value="FG-GAP"/>
</dbReference>
<evidence type="ECO:0008006" key="3">
    <source>
        <dbReference type="Google" id="ProtNLM"/>
    </source>
</evidence>
<feature type="non-terminal residue" evidence="2">
    <location>
        <position position="269"/>
    </location>
</feature>
<sequence length="269" mass="30643">KHIRSWLKDRYRQKQALPYLIDYFGATHLAVSEAVREEYYPWLINGPVRSSTCLAGKTDRNRSIVAVGNLIDQSGPDILWQRRSDGQLEVWRIRNQRPESRFRLTLAMDRQWYIAGQADLNGDGIAELLFRRKSDGRVDSWAIRGGTVARLKTLAETTDPAWDIAGAGDFNDDGHTDILWARKSDNLIRVWTMRGARLIRSEDFQKAAGRGWCVVGVADLNRDGYDDLIFRRSSDQSAPIYIWFLKGAAAVTSSYLVKTPSPHWELVGM</sequence>
<evidence type="ECO:0000313" key="2">
    <source>
        <dbReference type="EMBL" id="GAI15958.1"/>
    </source>
</evidence>
<reference evidence="2" key="1">
    <citation type="journal article" date="2014" name="Front. Microbiol.">
        <title>High frequency of phylogenetically diverse reductive dehalogenase-homologous genes in deep subseafloor sedimentary metagenomes.</title>
        <authorList>
            <person name="Kawai M."/>
            <person name="Futagami T."/>
            <person name="Toyoda A."/>
            <person name="Takaki Y."/>
            <person name="Nishi S."/>
            <person name="Hori S."/>
            <person name="Arai W."/>
            <person name="Tsubouchi T."/>
            <person name="Morono Y."/>
            <person name="Uchiyama I."/>
            <person name="Ito T."/>
            <person name="Fujiyama A."/>
            <person name="Inagaki F."/>
            <person name="Takami H."/>
        </authorList>
    </citation>
    <scope>NUCLEOTIDE SEQUENCE</scope>
    <source>
        <strain evidence="2">Expedition CK06-06</strain>
    </source>
</reference>
<accession>X1LA78</accession>
<protein>
    <recommendedName>
        <fullName evidence="3">VCBS repeat-containing protein</fullName>
    </recommendedName>
</protein>
<name>X1LA78_9ZZZZ</name>
<dbReference type="Gene3D" id="2.130.10.130">
    <property type="entry name" value="Integrin alpha, N-terminal"/>
    <property type="match status" value="1"/>
</dbReference>
<organism evidence="2">
    <name type="scientific">marine sediment metagenome</name>
    <dbReference type="NCBI Taxonomy" id="412755"/>
    <lineage>
        <taxon>unclassified sequences</taxon>
        <taxon>metagenomes</taxon>
        <taxon>ecological metagenomes</taxon>
    </lineage>
</organism>
<dbReference type="SUPFAM" id="SSF69318">
    <property type="entry name" value="Integrin alpha N-terminal domain"/>
    <property type="match status" value="1"/>
</dbReference>
<dbReference type="Pfam" id="PF13517">
    <property type="entry name" value="FG-GAP_3"/>
    <property type="match status" value="1"/>
</dbReference>
<evidence type="ECO:0000256" key="1">
    <source>
        <dbReference type="ARBA" id="ARBA00022729"/>
    </source>
</evidence>
<proteinExistence type="predicted"/>
<dbReference type="PANTHER" id="PTHR46580:SF2">
    <property type="entry name" value="MAM DOMAIN-CONTAINING PROTEIN"/>
    <property type="match status" value="1"/>
</dbReference>